<dbReference type="AlphaFoldDB" id="A0A813LHC3"/>
<accession>A0A813LHC3</accession>
<dbReference type="EMBL" id="CAJNNW010035583">
    <property type="protein sequence ID" value="CAE8728635.1"/>
    <property type="molecule type" value="Genomic_DNA"/>
</dbReference>
<proteinExistence type="predicted"/>
<reference evidence="2" key="1">
    <citation type="submission" date="2021-02" db="EMBL/GenBank/DDBJ databases">
        <authorList>
            <person name="Dougan E. K."/>
            <person name="Rhodes N."/>
            <person name="Thang M."/>
            <person name="Chan C."/>
        </authorList>
    </citation>
    <scope>NUCLEOTIDE SEQUENCE</scope>
</reference>
<comment type="caution">
    <text evidence="2">The sequence shown here is derived from an EMBL/GenBank/DDBJ whole genome shotgun (WGS) entry which is preliminary data.</text>
</comment>
<dbReference type="Proteomes" id="UP000626109">
    <property type="component" value="Unassembled WGS sequence"/>
</dbReference>
<protein>
    <submittedName>
        <fullName evidence="2">Uncharacterized protein</fullName>
    </submittedName>
</protein>
<evidence type="ECO:0000256" key="1">
    <source>
        <dbReference type="SAM" id="MobiDB-lite"/>
    </source>
</evidence>
<organism evidence="2 3">
    <name type="scientific">Polarella glacialis</name>
    <name type="common">Dinoflagellate</name>
    <dbReference type="NCBI Taxonomy" id="89957"/>
    <lineage>
        <taxon>Eukaryota</taxon>
        <taxon>Sar</taxon>
        <taxon>Alveolata</taxon>
        <taxon>Dinophyceae</taxon>
        <taxon>Suessiales</taxon>
        <taxon>Suessiaceae</taxon>
        <taxon>Polarella</taxon>
    </lineage>
</organism>
<gene>
    <name evidence="2" type="ORF">PGLA2088_LOCUS45187</name>
</gene>
<name>A0A813LHC3_POLGL</name>
<sequence>MQTDQLLCLPYPQADCSIQTSDSSSSSSSFEDASMQCPDDETYVVFLPKFHSDDVNANAINVAVKNGIWEPFADGVVCRTDHSDDAHNMFSPCLKDNAHPVYPWRGIAGEDAAGFKKCVDGSGPFQVDGDESQNQDATSDHNELKQKRGPACSASELECPKLSTNQRQRIRKAELRSLRPDA</sequence>
<evidence type="ECO:0000313" key="2">
    <source>
        <dbReference type="EMBL" id="CAE8728635.1"/>
    </source>
</evidence>
<feature type="region of interest" description="Disordered" evidence="1">
    <location>
        <begin position="163"/>
        <end position="182"/>
    </location>
</feature>
<feature type="compositionally biased region" description="Basic and acidic residues" evidence="1">
    <location>
        <begin position="171"/>
        <end position="182"/>
    </location>
</feature>
<evidence type="ECO:0000313" key="3">
    <source>
        <dbReference type="Proteomes" id="UP000626109"/>
    </source>
</evidence>
<feature type="region of interest" description="Disordered" evidence="1">
    <location>
        <begin position="123"/>
        <end position="158"/>
    </location>
</feature>